<keyword evidence="3" id="KW-1185">Reference proteome</keyword>
<sequence length="83" mass="9093">MHAVAKKAAEQMESVVIRAGLLLLLLHVSLDSVTASRETKTKLGFVEAAVNRESANKSTEGSLPREVMYMELSSVIQIPKRLL</sequence>
<protein>
    <submittedName>
        <fullName evidence="2">Uncharacterized protein</fullName>
    </submittedName>
</protein>
<feature type="signal peptide" evidence="1">
    <location>
        <begin position="1"/>
        <end position="35"/>
    </location>
</feature>
<proteinExistence type="predicted"/>
<evidence type="ECO:0000313" key="3">
    <source>
        <dbReference type="Proteomes" id="UP001174909"/>
    </source>
</evidence>
<organism evidence="2 3">
    <name type="scientific">Geodia barretti</name>
    <name type="common">Barrett's horny sponge</name>
    <dbReference type="NCBI Taxonomy" id="519541"/>
    <lineage>
        <taxon>Eukaryota</taxon>
        <taxon>Metazoa</taxon>
        <taxon>Porifera</taxon>
        <taxon>Demospongiae</taxon>
        <taxon>Heteroscleromorpha</taxon>
        <taxon>Tetractinellida</taxon>
        <taxon>Astrophorina</taxon>
        <taxon>Geodiidae</taxon>
        <taxon>Geodia</taxon>
    </lineage>
</organism>
<evidence type="ECO:0000313" key="2">
    <source>
        <dbReference type="EMBL" id="CAI8031888.1"/>
    </source>
</evidence>
<dbReference type="EMBL" id="CASHTH010002573">
    <property type="protein sequence ID" value="CAI8031888.1"/>
    <property type="molecule type" value="Genomic_DNA"/>
</dbReference>
<name>A0AA35SL49_GEOBA</name>
<comment type="caution">
    <text evidence="2">The sequence shown here is derived from an EMBL/GenBank/DDBJ whole genome shotgun (WGS) entry which is preliminary data.</text>
</comment>
<reference evidence="2" key="1">
    <citation type="submission" date="2023-03" db="EMBL/GenBank/DDBJ databases">
        <authorList>
            <person name="Steffen K."/>
            <person name="Cardenas P."/>
        </authorList>
    </citation>
    <scope>NUCLEOTIDE SEQUENCE</scope>
</reference>
<dbReference type="Proteomes" id="UP001174909">
    <property type="component" value="Unassembled WGS sequence"/>
</dbReference>
<feature type="chain" id="PRO_5041225331" evidence="1">
    <location>
        <begin position="36"/>
        <end position="83"/>
    </location>
</feature>
<accession>A0AA35SL49</accession>
<gene>
    <name evidence="2" type="ORF">GBAR_LOCUS18058</name>
</gene>
<keyword evidence="1" id="KW-0732">Signal</keyword>
<evidence type="ECO:0000256" key="1">
    <source>
        <dbReference type="SAM" id="SignalP"/>
    </source>
</evidence>
<dbReference type="AlphaFoldDB" id="A0AA35SL49"/>